<evidence type="ECO:0000256" key="5">
    <source>
        <dbReference type="ARBA" id="ARBA00022801"/>
    </source>
</evidence>
<dbReference type="GO" id="GO:0005634">
    <property type="term" value="C:nucleus"/>
    <property type="evidence" value="ECO:0007669"/>
    <property type="project" value="UniProtKB-SubCell"/>
</dbReference>
<comment type="subcellular location">
    <subcellularLocation>
        <location evidence="1">Nucleus</location>
    </subcellularLocation>
</comment>
<feature type="region of interest" description="Disordered" evidence="11">
    <location>
        <begin position="1211"/>
        <end position="1231"/>
    </location>
</feature>
<dbReference type="GO" id="GO:0003677">
    <property type="term" value="F:DNA binding"/>
    <property type="evidence" value="ECO:0007669"/>
    <property type="project" value="UniProtKB-KW"/>
</dbReference>
<organism evidence="14 15">
    <name type="scientific">Geranomyces variabilis</name>
    <dbReference type="NCBI Taxonomy" id="109894"/>
    <lineage>
        <taxon>Eukaryota</taxon>
        <taxon>Fungi</taxon>
        <taxon>Fungi incertae sedis</taxon>
        <taxon>Chytridiomycota</taxon>
        <taxon>Chytridiomycota incertae sedis</taxon>
        <taxon>Chytridiomycetes</taxon>
        <taxon>Spizellomycetales</taxon>
        <taxon>Powellomycetaceae</taxon>
        <taxon>Geranomyces</taxon>
    </lineage>
</organism>
<feature type="domain" description="Helicase C-terminal" evidence="13">
    <location>
        <begin position="962"/>
        <end position="1128"/>
    </location>
</feature>
<dbReference type="Proteomes" id="UP001212152">
    <property type="component" value="Unassembled WGS sequence"/>
</dbReference>
<feature type="compositionally biased region" description="Basic residues" evidence="11">
    <location>
        <begin position="356"/>
        <end position="371"/>
    </location>
</feature>
<dbReference type="Pfam" id="PF00176">
    <property type="entry name" value="SNF2-rel_dom"/>
    <property type="match status" value="1"/>
</dbReference>
<dbReference type="PROSITE" id="PS51194">
    <property type="entry name" value="HELICASE_CTER"/>
    <property type="match status" value="1"/>
</dbReference>
<feature type="compositionally biased region" description="Acidic residues" evidence="11">
    <location>
        <begin position="37"/>
        <end position="49"/>
    </location>
</feature>
<evidence type="ECO:0000256" key="6">
    <source>
        <dbReference type="ARBA" id="ARBA00022806"/>
    </source>
</evidence>
<keyword evidence="8" id="KW-0156">Chromatin regulator</keyword>
<evidence type="ECO:0000256" key="2">
    <source>
        <dbReference type="ARBA" id="ARBA00007025"/>
    </source>
</evidence>
<feature type="region of interest" description="Disordered" evidence="11">
    <location>
        <begin position="1166"/>
        <end position="1193"/>
    </location>
</feature>
<evidence type="ECO:0000313" key="14">
    <source>
        <dbReference type="EMBL" id="KAJ3176992.1"/>
    </source>
</evidence>
<evidence type="ECO:0000256" key="8">
    <source>
        <dbReference type="ARBA" id="ARBA00022853"/>
    </source>
</evidence>
<comment type="caution">
    <text evidence="14">The sequence shown here is derived from an EMBL/GenBank/DDBJ whole genome shotgun (WGS) entry which is preliminary data.</text>
</comment>
<evidence type="ECO:0000256" key="11">
    <source>
        <dbReference type="SAM" id="MobiDB-lite"/>
    </source>
</evidence>
<dbReference type="Pfam" id="PF00271">
    <property type="entry name" value="Helicase_C"/>
    <property type="match status" value="1"/>
</dbReference>
<feature type="compositionally biased region" description="Basic and acidic residues" evidence="11">
    <location>
        <begin position="125"/>
        <end position="136"/>
    </location>
</feature>
<evidence type="ECO:0000313" key="15">
    <source>
        <dbReference type="Proteomes" id="UP001212152"/>
    </source>
</evidence>
<feature type="compositionally biased region" description="Low complexity" evidence="11">
    <location>
        <begin position="1214"/>
        <end position="1231"/>
    </location>
</feature>
<feature type="compositionally biased region" description="Pro residues" evidence="11">
    <location>
        <begin position="101"/>
        <end position="111"/>
    </location>
</feature>
<keyword evidence="9" id="KW-0238">DNA-binding</keyword>
<dbReference type="FunFam" id="3.40.50.10810:FF:000014">
    <property type="entry name" value="SWI/SNF-related matrix-associated actin-dependent regulator of chromatin subfamily A containing DEAD/H box 1"/>
    <property type="match status" value="1"/>
</dbReference>
<comment type="similarity">
    <text evidence="2">Belongs to the SNF2/RAD54 helicase family.</text>
</comment>
<dbReference type="SMART" id="SM00487">
    <property type="entry name" value="DEXDc"/>
    <property type="match status" value="1"/>
</dbReference>
<feature type="region of interest" description="Disordered" evidence="11">
    <location>
        <begin position="1"/>
        <end position="144"/>
    </location>
</feature>
<evidence type="ECO:0000256" key="9">
    <source>
        <dbReference type="ARBA" id="ARBA00023125"/>
    </source>
</evidence>
<dbReference type="InterPro" id="IPR038718">
    <property type="entry name" value="SNF2-like_sf"/>
</dbReference>
<evidence type="ECO:0000256" key="7">
    <source>
        <dbReference type="ARBA" id="ARBA00022840"/>
    </source>
</evidence>
<keyword evidence="4" id="KW-0547">Nucleotide-binding</keyword>
<keyword evidence="6" id="KW-0347">Helicase</keyword>
<feature type="compositionally biased region" description="Basic residues" evidence="11">
    <location>
        <begin position="61"/>
        <end position="70"/>
    </location>
</feature>
<evidence type="ECO:0000256" key="4">
    <source>
        <dbReference type="ARBA" id="ARBA00022741"/>
    </source>
</evidence>
<dbReference type="GO" id="GO:0005524">
    <property type="term" value="F:ATP binding"/>
    <property type="evidence" value="ECO:0007669"/>
    <property type="project" value="UniProtKB-KW"/>
</dbReference>
<dbReference type="InterPro" id="IPR001650">
    <property type="entry name" value="Helicase_C-like"/>
</dbReference>
<dbReference type="SUPFAM" id="SSF52540">
    <property type="entry name" value="P-loop containing nucleoside triphosphate hydrolases"/>
    <property type="match status" value="3"/>
</dbReference>
<feature type="domain" description="Helicase ATP-binding" evidence="12">
    <location>
        <begin position="582"/>
        <end position="753"/>
    </location>
</feature>
<dbReference type="InterPro" id="IPR049730">
    <property type="entry name" value="SNF2/RAD54-like_C"/>
</dbReference>
<dbReference type="SMART" id="SM00490">
    <property type="entry name" value="HELICc"/>
    <property type="match status" value="1"/>
</dbReference>
<dbReference type="GO" id="GO:0006325">
    <property type="term" value="P:chromatin organization"/>
    <property type="evidence" value="ECO:0007669"/>
    <property type="project" value="UniProtKB-KW"/>
</dbReference>
<evidence type="ECO:0000256" key="1">
    <source>
        <dbReference type="ARBA" id="ARBA00004123"/>
    </source>
</evidence>
<name>A0AAD5THY2_9FUNG</name>
<evidence type="ECO:0000256" key="3">
    <source>
        <dbReference type="ARBA" id="ARBA00012551"/>
    </source>
</evidence>
<evidence type="ECO:0000256" key="10">
    <source>
        <dbReference type="ARBA" id="ARBA00023242"/>
    </source>
</evidence>
<keyword evidence="5" id="KW-0378">Hydrolase</keyword>
<dbReference type="PROSITE" id="PS51192">
    <property type="entry name" value="HELICASE_ATP_BIND_1"/>
    <property type="match status" value="1"/>
</dbReference>
<feature type="compositionally biased region" description="Basic and acidic residues" evidence="11">
    <location>
        <begin position="400"/>
        <end position="409"/>
    </location>
</feature>
<dbReference type="InterPro" id="IPR027417">
    <property type="entry name" value="P-loop_NTPase"/>
</dbReference>
<dbReference type="InterPro" id="IPR014001">
    <property type="entry name" value="Helicase_ATP-bd"/>
</dbReference>
<feature type="region of interest" description="Disordered" evidence="11">
    <location>
        <begin position="847"/>
        <end position="871"/>
    </location>
</feature>
<feature type="compositionally biased region" description="Basic and acidic residues" evidence="11">
    <location>
        <begin position="1181"/>
        <end position="1190"/>
    </location>
</feature>
<reference evidence="14" key="1">
    <citation type="submission" date="2020-05" db="EMBL/GenBank/DDBJ databases">
        <title>Phylogenomic resolution of chytrid fungi.</title>
        <authorList>
            <person name="Stajich J.E."/>
            <person name="Amses K."/>
            <person name="Simmons R."/>
            <person name="Seto K."/>
            <person name="Myers J."/>
            <person name="Bonds A."/>
            <person name="Quandt C.A."/>
            <person name="Barry K."/>
            <person name="Liu P."/>
            <person name="Grigoriev I."/>
            <person name="Longcore J.E."/>
            <person name="James T.Y."/>
        </authorList>
    </citation>
    <scope>NUCLEOTIDE SEQUENCE</scope>
    <source>
        <strain evidence="14">JEL0379</strain>
    </source>
</reference>
<evidence type="ECO:0000259" key="13">
    <source>
        <dbReference type="PROSITE" id="PS51194"/>
    </source>
</evidence>
<dbReference type="EMBL" id="JADGJQ010000036">
    <property type="protein sequence ID" value="KAJ3176992.1"/>
    <property type="molecule type" value="Genomic_DNA"/>
</dbReference>
<dbReference type="GO" id="GO:0016787">
    <property type="term" value="F:hydrolase activity"/>
    <property type="evidence" value="ECO:0007669"/>
    <property type="project" value="UniProtKB-KW"/>
</dbReference>
<evidence type="ECO:0000259" key="12">
    <source>
        <dbReference type="PROSITE" id="PS51192"/>
    </source>
</evidence>
<gene>
    <name evidence="14" type="ORF">HDU87_004708</name>
</gene>
<feature type="region of interest" description="Disordered" evidence="11">
    <location>
        <begin position="356"/>
        <end position="409"/>
    </location>
</feature>
<keyword evidence="7" id="KW-0067">ATP-binding</keyword>
<proteinExistence type="inferred from homology"/>
<dbReference type="InterPro" id="IPR000330">
    <property type="entry name" value="SNF2_N"/>
</dbReference>
<dbReference type="Gene3D" id="3.40.50.300">
    <property type="entry name" value="P-loop containing nucleotide triphosphate hydrolases"/>
    <property type="match status" value="2"/>
</dbReference>
<dbReference type="CDD" id="cd18793">
    <property type="entry name" value="SF2_C_SNF"/>
    <property type="match status" value="1"/>
</dbReference>
<keyword evidence="10" id="KW-0539">Nucleus</keyword>
<dbReference type="GO" id="GO:0005694">
    <property type="term" value="C:chromosome"/>
    <property type="evidence" value="ECO:0007669"/>
    <property type="project" value="UniProtKB-ARBA"/>
</dbReference>
<sequence>MASSDTDVDSPTTAPPGGYTPSPRSQRRRAARKLEDFAADFDDDEDEDNQAGGASDAAEHHKPRRRRRRHQSEDEDEDSDFVPETPVTKPAARRGARPLPQAYPLPGPPKGPQAWTKLPPTPLLDKTKSRYGERKVYLPPGPPVGVPATPTASFYRSVEPFRYKPATEVIRRASQEGIQPHQALEPYHQTAAPVRSGAPAVSGAALEASVYRPAAVTPRFDSAAHVTRPAVTPVLSPGAGYPIAKRPRSAVTDRLPSVAAALGHRPGAPPVATARGHWAPWTAEATKVPRAFPSPVSKVPSPAMSSLDRGHAELMRKFPEQNSAILRGMLQDVGGDVEKATETALEYQAANFNGQPKRRKLVQKKNVRPRPVRAESVTEVMDDSGSNADDSATDIDDPPAPEHRESDLDRRTLEFFNTAEPAQMSEALTCSPQQGALIVSLRPFESFSHLEDKLTGIKGQRGLASLPTRYQEVLEGYGEVDHLISQCEKFGDDVIGVLRSWTSKDPSALKAAKPEAASDERAEISLTHVDDDVLAEEAPTDGSADVDIGSGGKHRCLRRQPSVINPALPLKSYQLVGISWLYMLHSKGLGGILADEMGLGKTAQVISFLGYLKVLGKDAGPHLIVVPASTLENWRREINKWCPSLKTASYYGKQAERRAIQDDIYNDLDDGNVDIVLTTYNLCTGAQDDRSFLRKLHCKSLILDEGHMVKNMNSARYKHLTSFKAPFRLLLTGTPLQNNLMELLALLSFIMPKLFSNIGAITKLFNVTNPGESGFLSKQRIERAKKIMAPFVLRRKKAQVLTDLPAKTQEVVLCTATDRQRKLYEGIIAESRQTMLDAAAASASANATASETVKPRKGKRKSAAAPPPQTGIKGLSNVLMQLRKAADHPLLFRRHYTDDKLWLMSQQIMKEDEYMDANRQFIYEDMQVMSDFELHGLCSRFKSISKHKLDSSLWMDAGKVQTLQPLLLEMRERGDRVLLFSQFVMMLDILEAVLTTMGVKYLRLDGSTGVNDRQDIIDDYNDSPDVTVFLLSTKAGGFGINLTSANVVVIYDMDFNPHCFSEDTRLLTNQGFLFGCEIRERLAAGEKLLFACHDIASDALVYRPCKGNKLSVDFIPADDIVSFTSAAERPRWASEASNSTLPEECDASNGVSLLVTRNHRVYAQWGLDRDSQPGTTGLHVRTSDNDDRGSKPPLPFKKVDADFFLPSAGGVAALPTPRSTPRSSPQLSSSSFSTHLAVGHEPWSGRGLKLPTAAAGGVKHDAGDRTQFLDLMKSLGLQPCDLCASNSHVSPHFELTQPRPDCQVLAFLELYGFWLGKGRLKLGDGGVHSYGVMFHQLAKTDAQMHGESDDGWLQAQLAACGLLAEEYRYEYECDAEQRPSTIIIIERESWIGYFQSLYAAERGGCGDGSVRGWWFAPWVLSDLSKPQLRWVLRGLCRADGGWRLGDAGVSTSSAKFRDQLMVAVMHAGMSPRASSSLEPKGRWRVSFDPAQTMVTLFPASDVTTVEPPKLQRAGHDDERAGRVWCVEVDHPDHLVVAQRARQTRASGFMDVLQQSRPVIVGNCDAQAEDRAHRVGQTREVRVMKMVLDKSVEQHILKRAEAKLKLDERVQAEQQVAAVDENGEVKETAVADDEEDTSYVLECLRAELKKDQT</sequence>
<dbReference type="EC" id="3.6.4.12" evidence="3"/>
<dbReference type="PANTHER" id="PTHR10799">
    <property type="entry name" value="SNF2/RAD54 HELICASE FAMILY"/>
    <property type="match status" value="1"/>
</dbReference>
<accession>A0AAD5THY2</accession>
<feature type="compositionally biased region" description="Polar residues" evidence="11">
    <location>
        <begin position="1"/>
        <end position="12"/>
    </location>
</feature>
<keyword evidence="15" id="KW-1185">Reference proteome</keyword>
<dbReference type="GO" id="GO:0003678">
    <property type="term" value="F:DNA helicase activity"/>
    <property type="evidence" value="ECO:0007669"/>
    <property type="project" value="UniProtKB-EC"/>
</dbReference>
<protein>
    <recommendedName>
        <fullName evidence="3">DNA helicase</fullName>
        <ecNumber evidence="3">3.6.4.12</ecNumber>
    </recommendedName>
</protein>
<dbReference type="Gene3D" id="3.40.50.10810">
    <property type="entry name" value="Tandem AAA-ATPase domain"/>
    <property type="match status" value="1"/>
</dbReference>